<evidence type="ECO:0000256" key="6">
    <source>
        <dbReference type="ARBA" id="ARBA00022759"/>
    </source>
</evidence>
<organism evidence="11 12">
    <name type="scientific">Araneus ventricosus</name>
    <name type="common">Orbweaver spider</name>
    <name type="synonym">Epeira ventricosa</name>
    <dbReference type="NCBI Taxonomy" id="182803"/>
    <lineage>
        <taxon>Eukaryota</taxon>
        <taxon>Metazoa</taxon>
        <taxon>Ecdysozoa</taxon>
        <taxon>Arthropoda</taxon>
        <taxon>Chelicerata</taxon>
        <taxon>Arachnida</taxon>
        <taxon>Araneae</taxon>
        <taxon>Araneomorphae</taxon>
        <taxon>Entelegynae</taxon>
        <taxon>Araneoidea</taxon>
        <taxon>Araneidae</taxon>
        <taxon>Araneus</taxon>
    </lineage>
</organism>
<feature type="domain" description="Integrase catalytic" evidence="10">
    <location>
        <begin position="376"/>
        <end position="561"/>
    </location>
</feature>
<dbReference type="Pfam" id="PF17921">
    <property type="entry name" value="Integrase_H2C2"/>
    <property type="match status" value="1"/>
</dbReference>
<dbReference type="InterPro" id="IPR001584">
    <property type="entry name" value="Integrase_cat-core"/>
</dbReference>
<dbReference type="GO" id="GO:0042575">
    <property type="term" value="C:DNA polymerase complex"/>
    <property type="evidence" value="ECO:0007669"/>
    <property type="project" value="UniProtKB-ARBA"/>
</dbReference>
<dbReference type="OrthoDB" id="6435763at2759"/>
<dbReference type="InterPro" id="IPR041588">
    <property type="entry name" value="Integrase_H2C2"/>
</dbReference>
<keyword evidence="3" id="KW-0808">Transferase</keyword>
<dbReference type="GO" id="GO:0006508">
    <property type="term" value="P:proteolysis"/>
    <property type="evidence" value="ECO:0007669"/>
    <property type="project" value="UniProtKB-KW"/>
</dbReference>
<dbReference type="Pfam" id="PF00078">
    <property type="entry name" value="RVT_1"/>
    <property type="match status" value="1"/>
</dbReference>
<dbReference type="SUPFAM" id="SSF56672">
    <property type="entry name" value="DNA/RNA polymerases"/>
    <property type="match status" value="1"/>
</dbReference>
<dbReference type="PROSITE" id="PS50994">
    <property type="entry name" value="INTEGRASE"/>
    <property type="match status" value="1"/>
</dbReference>
<keyword evidence="12" id="KW-1185">Reference proteome</keyword>
<dbReference type="FunFam" id="3.30.420.10:FF:000032">
    <property type="entry name" value="Retrovirus-related Pol polyprotein from transposon 297-like Protein"/>
    <property type="match status" value="1"/>
</dbReference>
<protein>
    <recommendedName>
        <fullName evidence="1">RNA-directed DNA polymerase</fullName>
        <ecNumber evidence="1">2.7.7.49</ecNumber>
    </recommendedName>
</protein>
<dbReference type="PANTHER" id="PTHR37984:SF5">
    <property type="entry name" value="PROTEIN NYNRIN-LIKE"/>
    <property type="match status" value="1"/>
</dbReference>
<dbReference type="GO" id="GO:0008233">
    <property type="term" value="F:peptidase activity"/>
    <property type="evidence" value="ECO:0007669"/>
    <property type="project" value="UniProtKB-KW"/>
</dbReference>
<dbReference type="InterPro" id="IPR000477">
    <property type="entry name" value="RT_dom"/>
</dbReference>
<dbReference type="GO" id="GO:0003964">
    <property type="term" value="F:RNA-directed DNA polymerase activity"/>
    <property type="evidence" value="ECO:0007669"/>
    <property type="project" value="UniProtKB-KW"/>
</dbReference>
<dbReference type="CDD" id="cd01647">
    <property type="entry name" value="RT_LTR"/>
    <property type="match status" value="1"/>
</dbReference>
<evidence type="ECO:0000256" key="3">
    <source>
        <dbReference type="ARBA" id="ARBA00022679"/>
    </source>
</evidence>
<dbReference type="Gene3D" id="3.30.420.10">
    <property type="entry name" value="Ribonuclease H-like superfamily/Ribonuclease H"/>
    <property type="match status" value="1"/>
</dbReference>
<dbReference type="InterPro" id="IPR043128">
    <property type="entry name" value="Rev_trsase/Diguanyl_cyclase"/>
</dbReference>
<dbReference type="EMBL" id="BGPR01018171">
    <property type="protein sequence ID" value="GBN78412.1"/>
    <property type="molecule type" value="Genomic_DNA"/>
</dbReference>
<sequence>MDFLHYFELVPDLCNKCLRDTKTKLQSVGHLKYAHLHSVQISISEDTIYHKLLKEFPSITKLPNPNQPVKHTTVHHIVTKGPPVVAKPRRLAPDRLKIAKSEFQNMMHLGHLRPSKSNYASPLHMVPKKGTLDWRPVGDYRSLNSQTLKDKYPIPCIADFTAELHGSKIFSRFDLIKAYHQIPIHPEDIHKTAICTPFGLFESTRMQFRLCNTTATFQRFIDEVTRGLPGVYALVDDILIASKNPEQHLQHLKTLFARLDEYGLCINVSKCIFGALTIDFLGFNLSENGIKPLPDKVKCILDFPKPDTLTQLQFARAQKDDSDIQKFLHNDASSLQLELKPCQTSNCNLLCDTSTGVPHPFVPTSFRKLIFDHLHNLAHPGIAASTKLICARYVWPGPLPPSEGQIYLLTIIDRFSRWPEAIPIPDMRAETICRAIFDTWISRFGYPSVVTSDQGSQLHSSMFVEFTRMLGTQKIKTTPYHPISNGIVKRFHRYLKSAIKAHENEKWSELIPIILLGIRTAVKEDLQSSCSELVYGTTLRRPCDMIDVSDIPPCDIEFITDLRQRMQQLNPVATSAHCTDRFYIHPSLKSSSHIFLRVDRVQPPLRQPYTGPHKVLCRTDKIITVDINGRKTTVSLDRVKPAHLLPETVLSPPPVIKNLKSTDVHTSKNDEPPTYVTRSGRRVHFPKKLTTYIT</sequence>
<reference evidence="11 12" key="1">
    <citation type="journal article" date="2019" name="Sci. Rep.">
        <title>Orb-weaving spider Araneus ventricosus genome elucidates the spidroin gene catalogue.</title>
        <authorList>
            <person name="Kono N."/>
            <person name="Nakamura H."/>
            <person name="Ohtoshi R."/>
            <person name="Moran D.A.P."/>
            <person name="Shinohara A."/>
            <person name="Yoshida Y."/>
            <person name="Fujiwara M."/>
            <person name="Mori M."/>
            <person name="Tomita M."/>
            <person name="Arakawa K."/>
        </authorList>
    </citation>
    <scope>NUCLEOTIDE SEQUENCE [LARGE SCALE GENOMIC DNA]</scope>
</reference>
<dbReference type="EC" id="2.7.7.49" evidence="1"/>
<name>A0A4Y2RRF7_ARAVE</name>
<comment type="caution">
    <text evidence="11">The sequence shown here is derived from an EMBL/GenBank/DDBJ whole genome shotgun (WGS) entry which is preliminary data.</text>
</comment>
<feature type="domain" description="Reverse transcriptase" evidence="9">
    <location>
        <begin position="107"/>
        <end position="285"/>
    </location>
</feature>
<dbReference type="GO" id="GO:0004519">
    <property type="term" value="F:endonuclease activity"/>
    <property type="evidence" value="ECO:0007669"/>
    <property type="project" value="UniProtKB-KW"/>
</dbReference>
<dbReference type="Pfam" id="PF00665">
    <property type="entry name" value="rve"/>
    <property type="match status" value="1"/>
</dbReference>
<dbReference type="FunFam" id="3.10.10.10:FF:000007">
    <property type="entry name" value="Retrovirus-related Pol polyprotein from transposon 17.6-like Protein"/>
    <property type="match status" value="1"/>
</dbReference>
<accession>A0A4Y2RRF7</accession>
<dbReference type="PROSITE" id="PS50878">
    <property type="entry name" value="RT_POL"/>
    <property type="match status" value="1"/>
</dbReference>
<gene>
    <name evidence="11" type="primary">TY3B-I_687</name>
    <name evidence="11" type="ORF">AVEN_275410_1</name>
</gene>
<dbReference type="GO" id="GO:0003676">
    <property type="term" value="F:nucleic acid binding"/>
    <property type="evidence" value="ECO:0007669"/>
    <property type="project" value="InterPro"/>
</dbReference>
<evidence type="ECO:0000313" key="11">
    <source>
        <dbReference type="EMBL" id="GBN78412.1"/>
    </source>
</evidence>
<keyword evidence="6" id="KW-0255">Endonuclease</keyword>
<dbReference type="PANTHER" id="PTHR37984">
    <property type="entry name" value="PROTEIN CBG26694"/>
    <property type="match status" value="1"/>
</dbReference>
<keyword evidence="2" id="KW-0645">Protease</keyword>
<dbReference type="InterPro" id="IPR043502">
    <property type="entry name" value="DNA/RNA_pol_sf"/>
</dbReference>
<keyword evidence="7" id="KW-0378">Hydrolase</keyword>
<dbReference type="Proteomes" id="UP000499080">
    <property type="component" value="Unassembled WGS sequence"/>
</dbReference>
<proteinExistence type="predicted"/>
<evidence type="ECO:0000259" key="10">
    <source>
        <dbReference type="PROSITE" id="PS50994"/>
    </source>
</evidence>
<evidence type="ECO:0000256" key="7">
    <source>
        <dbReference type="ARBA" id="ARBA00022801"/>
    </source>
</evidence>
<evidence type="ECO:0000256" key="2">
    <source>
        <dbReference type="ARBA" id="ARBA00022670"/>
    </source>
</evidence>
<dbReference type="InterPro" id="IPR012337">
    <property type="entry name" value="RNaseH-like_sf"/>
</dbReference>
<evidence type="ECO:0000256" key="4">
    <source>
        <dbReference type="ARBA" id="ARBA00022695"/>
    </source>
</evidence>
<evidence type="ECO:0000259" key="9">
    <source>
        <dbReference type="PROSITE" id="PS50878"/>
    </source>
</evidence>
<evidence type="ECO:0000313" key="12">
    <source>
        <dbReference type="Proteomes" id="UP000499080"/>
    </source>
</evidence>
<keyword evidence="4" id="KW-0548">Nucleotidyltransferase</keyword>
<keyword evidence="5" id="KW-0540">Nuclease</keyword>
<dbReference type="InterPro" id="IPR036397">
    <property type="entry name" value="RNaseH_sf"/>
</dbReference>
<dbReference type="Gene3D" id="3.10.10.10">
    <property type="entry name" value="HIV Type 1 Reverse Transcriptase, subunit A, domain 1"/>
    <property type="match status" value="1"/>
</dbReference>
<dbReference type="Gene3D" id="3.30.70.270">
    <property type="match status" value="1"/>
</dbReference>
<dbReference type="InterPro" id="IPR050951">
    <property type="entry name" value="Retrovirus_Pol_polyprotein"/>
</dbReference>
<keyword evidence="8" id="KW-0695">RNA-directed DNA polymerase</keyword>
<evidence type="ECO:0000256" key="1">
    <source>
        <dbReference type="ARBA" id="ARBA00012493"/>
    </source>
</evidence>
<dbReference type="AlphaFoldDB" id="A0A4Y2RRF7"/>
<evidence type="ECO:0000256" key="5">
    <source>
        <dbReference type="ARBA" id="ARBA00022722"/>
    </source>
</evidence>
<dbReference type="GO" id="GO:0015074">
    <property type="term" value="P:DNA integration"/>
    <property type="evidence" value="ECO:0007669"/>
    <property type="project" value="InterPro"/>
</dbReference>
<evidence type="ECO:0000256" key="8">
    <source>
        <dbReference type="ARBA" id="ARBA00022918"/>
    </source>
</evidence>
<dbReference type="SUPFAM" id="SSF53098">
    <property type="entry name" value="Ribonuclease H-like"/>
    <property type="match status" value="1"/>
</dbReference>